<dbReference type="EC" id="5.3.4.1" evidence="4"/>
<keyword evidence="16" id="KW-1185">Reference proteome</keyword>
<feature type="domain" description="Thioredoxin" evidence="14">
    <location>
        <begin position="64"/>
        <end position="201"/>
    </location>
</feature>
<dbReference type="PANTHER" id="PTHR18929:SF189">
    <property type="entry name" value="PROTEIN DISULFIDE ISOMERASE-LIKE 1-5-RELATED"/>
    <property type="match status" value="1"/>
</dbReference>
<comment type="caution">
    <text evidence="15">The sequence shown here is derived from an EMBL/GenBank/DDBJ whole genome shotgun (WGS) entry which is preliminary data.</text>
</comment>
<dbReference type="CDD" id="cd02981">
    <property type="entry name" value="PDI_b_family"/>
    <property type="match status" value="1"/>
</dbReference>
<evidence type="ECO:0000256" key="6">
    <source>
        <dbReference type="ARBA" id="ARBA00022737"/>
    </source>
</evidence>
<feature type="signal peptide" evidence="13">
    <location>
        <begin position="1"/>
        <end position="44"/>
    </location>
</feature>
<evidence type="ECO:0000256" key="13">
    <source>
        <dbReference type="SAM" id="SignalP"/>
    </source>
</evidence>
<dbReference type="FunFam" id="3.40.30.10:FF:000204">
    <property type="entry name" value="Protein disulfide isomerase-like 1-6"/>
    <property type="match status" value="1"/>
</dbReference>
<comment type="subcellular location">
    <subcellularLocation>
        <location evidence="2">Endoplasmic reticulum lumen</location>
    </subcellularLocation>
</comment>
<protein>
    <recommendedName>
        <fullName evidence="4">protein disulfide-isomerase</fullName>
        <ecNumber evidence="4">5.3.4.1</ecNumber>
    </recommendedName>
</protein>
<keyword evidence="10" id="KW-0413">Isomerase</keyword>
<sequence>MVHTRPQPQFLNQAMVSGKPILRFIFFTHTVLLLLLALSGPAIASEPAGEDALDADLEEIEELLAVDSELEQQTFSEDAGAKLSEAEVLTRAQRIVHELNTDSYRKVIEKNEYVLLLGYAPWCQRSAELMPQFAEAATTLKELGNPVVMAKLDAERYPKAASSLEIKGFPTLLLFTNGTSQFYTGGYSGEDIVIWTRKKTGVPVIRLNSVPEAEGFLKKNHIFVLGLFEKYKGPNYEEFIKAAKTDNELQFVELSDVEVARVLFPDVAISNNFLGIVKSEHEQYTKFEGAFKRKKILQFLAINKFPLVTKLTEANSIRVYSSPVKLQLFVFAEEDDLQKLLEPLQDVARKFKSKIMFVFVDIKDENLAKPFLTLYGLEDTRDIVVAAFDNKISSKYLLEADPIPNNIEDFCSRLLSGALSPFFKSQPVPDDADASIMVVVGKTFNELILESPKNILLEVYTPWCINCEATSKEVEKLAKHFKDSNNLVIARIDASANEHPKLQVSDYPTLLFYPARDKSNPTKLSTKTSLKDKANFINKHLKAKGSISKDEL</sequence>
<dbReference type="PROSITE" id="PS51352">
    <property type="entry name" value="THIOREDOXIN_2"/>
    <property type="match status" value="2"/>
</dbReference>
<comment type="function">
    <text evidence="12">Acts as a protein-folding catalyst that interacts with nascent polypeptides to catalyze the formation, isomerization, and reduction or oxidation of disulfide bonds.</text>
</comment>
<dbReference type="Pfam" id="PF00085">
    <property type="entry name" value="Thioredoxin"/>
    <property type="match status" value="2"/>
</dbReference>
<evidence type="ECO:0000256" key="7">
    <source>
        <dbReference type="ARBA" id="ARBA00022824"/>
    </source>
</evidence>
<proteinExistence type="inferred from homology"/>
<evidence type="ECO:0000256" key="5">
    <source>
        <dbReference type="ARBA" id="ARBA00022729"/>
    </source>
</evidence>
<evidence type="ECO:0000256" key="2">
    <source>
        <dbReference type="ARBA" id="ARBA00004319"/>
    </source>
</evidence>
<dbReference type="CDD" id="cd02961">
    <property type="entry name" value="PDI_a_family"/>
    <property type="match status" value="1"/>
</dbReference>
<gene>
    <name evidence="15" type="ORF">SAY86_026153</name>
</gene>
<keyword evidence="5 13" id="KW-0732">Signal</keyword>
<dbReference type="AlphaFoldDB" id="A0AAN7QER6"/>
<evidence type="ECO:0000313" key="16">
    <source>
        <dbReference type="Proteomes" id="UP001346149"/>
    </source>
</evidence>
<feature type="chain" id="PRO_5043005430" description="protein disulfide-isomerase" evidence="13">
    <location>
        <begin position="45"/>
        <end position="552"/>
    </location>
</feature>
<dbReference type="InterPro" id="IPR013766">
    <property type="entry name" value="Thioredoxin_domain"/>
</dbReference>
<evidence type="ECO:0000256" key="3">
    <source>
        <dbReference type="ARBA" id="ARBA00006347"/>
    </source>
</evidence>
<dbReference type="GO" id="GO:0034976">
    <property type="term" value="P:response to endoplasmic reticulum stress"/>
    <property type="evidence" value="ECO:0007669"/>
    <property type="project" value="TreeGrafter"/>
</dbReference>
<dbReference type="FunFam" id="3.40.30.10:FF:000042">
    <property type="entry name" value="protein disulfide-isomerase A2"/>
    <property type="match status" value="1"/>
</dbReference>
<accession>A0AAN7QER6</accession>
<evidence type="ECO:0000256" key="12">
    <source>
        <dbReference type="ARBA" id="ARBA00054003"/>
    </source>
</evidence>
<dbReference type="GO" id="GO:0006457">
    <property type="term" value="P:protein folding"/>
    <property type="evidence" value="ECO:0007669"/>
    <property type="project" value="TreeGrafter"/>
</dbReference>
<dbReference type="FunFam" id="3.40.30.10:FF:000134">
    <property type="entry name" value="Protein disulfide-isomerase"/>
    <property type="match status" value="1"/>
</dbReference>
<evidence type="ECO:0000256" key="10">
    <source>
        <dbReference type="ARBA" id="ARBA00023235"/>
    </source>
</evidence>
<evidence type="ECO:0000313" key="15">
    <source>
        <dbReference type="EMBL" id="KAK4765063.1"/>
    </source>
</evidence>
<dbReference type="EMBL" id="JAXQNO010000023">
    <property type="protein sequence ID" value="KAK4765063.1"/>
    <property type="molecule type" value="Genomic_DNA"/>
</dbReference>
<comment type="similarity">
    <text evidence="3">Belongs to the protein disulfide isomerase family.</text>
</comment>
<keyword evidence="11" id="KW-0676">Redox-active center</keyword>
<feature type="domain" description="Thioredoxin" evidence="14">
    <location>
        <begin position="414"/>
        <end position="552"/>
    </location>
</feature>
<evidence type="ECO:0000256" key="1">
    <source>
        <dbReference type="ARBA" id="ARBA00001182"/>
    </source>
</evidence>
<dbReference type="CDD" id="cd02982">
    <property type="entry name" value="PDI_b'_family"/>
    <property type="match status" value="1"/>
</dbReference>
<evidence type="ECO:0000256" key="9">
    <source>
        <dbReference type="ARBA" id="ARBA00023180"/>
    </source>
</evidence>
<dbReference type="InterPro" id="IPR036249">
    <property type="entry name" value="Thioredoxin-like_sf"/>
</dbReference>
<dbReference type="GO" id="GO:0005788">
    <property type="term" value="C:endoplasmic reticulum lumen"/>
    <property type="evidence" value="ECO:0007669"/>
    <property type="project" value="UniProtKB-SubCell"/>
</dbReference>
<reference evidence="15 16" key="1">
    <citation type="journal article" date="2023" name="Hortic Res">
        <title>Pangenome of water caltrop reveals structural variations and asymmetric subgenome divergence after allopolyploidization.</title>
        <authorList>
            <person name="Zhang X."/>
            <person name="Chen Y."/>
            <person name="Wang L."/>
            <person name="Yuan Y."/>
            <person name="Fang M."/>
            <person name="Shi L."/>
            <person name="Lu R."/>
            <person name="Comes H.P."/>
            <person name="Ma Y."/>
            <person name="Chen Y."/>
            <person name="Huang G."/>
            <person name="Zhou Y."/>
            <person name="Zheng Z."/>
            <person name="Qiu Y."/>
        </authorList>
    </citation>
    <scope>NUCLEOTIDE SEQUENCE [LARGE SCALE GENOMIC DNA]</scope>
    <source>
        <strain evidence="15">F231</strain>
    </source>
</reference>
<evidence type="ECO:0000256" key="11">
    <source>
        <dbReference type="ARBA" id="ARBA00023284"/>
    </source>
</evidence>
<dbReference type="GO" id="GO:0003756">
    <property type="term" value="F:protein disulfide isomerase activity"/>
    <property type="evidence" value="ECO:0007669"/>
    <property type="project" value="UniProtKB-EC"/>
</dbReference>
<dbReference type="Proteomes" id="UP001346149">
    <property type="component" value="Unassembled WGS sequence"/>
</dbReference>
<dbReference type="Pfam" id="PF13848">
    <property type="entry name" value="Thioredoxin_6"/>
    <property type="match status" value="1"/>
</dbReference>
<evidence type="ECO:0000256" key="8">
    <source>
        <dbReference type="ARBA" id="ARBA00023157"/>
    </source>
</evidence>
<dbReference type="CDD" id="cd02995">
    <property type="entry name" value="PDI_a_PDI_a'_C"/>
    <property type="match status" value="1"/>
</dbReference>
<dbReference type="Gene3D" id="3.40.30.10">
    <property type="entry name" value="Glutaredoxin"/>
    <property type="match status" value="4"/>
</dbReference>
<dbReference type="FunFam" id="3.40.30.10:FF:000201">
    <property type="entry name" value="Protein disulfide isomerase-like 1-5"/>
    <property type="match status" value="1"/>
</dbReference>
<name>A0AAN7QER6_TRANT</name>
<organism evidence="15 16">
    <name type="scientific">Trapa natans</name>
    <name type="common">Water chestnut</name>
    <dbReference type="NCBI Taxonomy" id="22666"/>
    <lineage>
        <taxon>Eukaryota</taxon>
        <taxon>Viridiplantae</taxon>
        <taxon>Streptophyta</taxon>
        <taxon>Embryophyta</taxon>
        <taxon>Tracheophyta</taxon>
        <taxon>Spermatophyta</taxon>
        <taxon>Magnoliopsida</taxon>
        <taxon>eudicotyledons</taxon>
        <taxon>Gunneridae</taxon>
        <taxon>Pentapetalae</taxon>
        <taxon>rosids</taxon>
        <taxon>malvids</taxon>
        <taxon>Myrtales</taxon>
        <taxon>Lythraceae</taxon>
        <taxon>Trapa</taxon>
    </lineage>
</organism>
<keyword evidence="7" id="KW-0256">Endoplasmic reticulum</keyword>
<evidence type="ECO:0000256" key="4">
    <source>
        <dbReference type="ARBA" id="ARBA00012723"/>
    </source>
</evidence>
<dbReference type="PANTHER" id="PTHR18929">
    <property type="entry name" value="PROTEIN DISULFIDE ISOMERASE"/>
    <property type="match status" value="1"/>
</dbReference>
<keyword evidence="9" id="KW-0325">Glycoprotein</keyword>
<comment type="catalytic activity">
    <reaction evidence="1">
        <text>Catalyzes the rearrangement of -S-S- bonds in proteins.</text>
        <dbReference type="EC" id="5.3.4.1"/>
    </reaction>
</comment>
<evidence type="ECO:0000259" key="14">
    <source>
        <dbReference type="PROSITE" id="PS51352"/>
    </source>
</evidence>
<dbReference type="SUPFAM" id="SSF52833">
    <property type="entry name" value="Thioredoxin-like"/>
    <property type="match status" value="4"/>
</dbReference>
<keyword evidence="8" id="KW-1015">Disulfide bond</keyword>
<keyword evidence="6" id="KW-0677">Repeat</keyword>